<dbReference type="EMBL" id="CAFBMR010000159">
    <property type="protein sequence ID" value="CAB4932871.1"/>
    <property type="molecule type" value="Genomic_DNA"/>
</dbReference>
<dbReference type="InterPro" id="IPR013780">
    <property type="entry name" value="Glyco_hydro_b"/>
</dbReference>
<dbReference type="Gene3D" id="2.60.40.1180">
    <property type="entry name" value="Golgi alpha-mannosidase II"/>
    <property type="match status" value="1"/>
</dbReference>
<dbReference type="SUPFAM" id="SSF81296">
    <property type="entry name" value="E set domains"/>
    <property type="match status" value="1"/>
</dbReference>
<dbReference type="Gene3D" id="3.20.20.80">
    <property type="entry name" value="Glycosidases"/>
    <property type="match status" value="1"/>
</dbReference>
<organism evidence="6">
    <name type="scientific">freshwater metagenome</name>
    <dbReference type="NCBI Taxonomy" id="449393"/>
    <lineage>
        <taxon>unclassified sequences</taxon>
        <taxon>metagenomes</taxon>
        <taxon>ecological metagenomes</taxon>
    </lineage>
</organism>
<evidence type="ECO:0000256" key="1">
    <source>
        <dbReference type="ARBA" id="ARBA00008061"/>
    </source>
</evidence>
<evidence type="ECO:0000256" key="3">
    <source>
        <dbReference type="ARBA" id="ARBA00023295"/>
    </source>
</evidence>
<reference evidence="6" key="1">
    <citation type="submission" date="2020-05" db="EMBL/GenBank/DDBJ databases">
        <authorList>
            <person name="Chiriac C."/>
            <person name="Salcher M."/>
            <person name="Ghai R."/>
            <person name="Kavagutti S V."/>
        </authorList>
    </citation>
    <scope>NUCLEOTIDE SEQUENCE</scope>
</reference>
<dbReference type="InterPro" id="IPR006047">
    <property type="entry name" value="GH13_cat_dom"/>
</dbReference>
<dbReference type="CDD" id="cd02856">
    <property type="entry name" value="E_set_GDE_Isoamylase_N"/>
    <property type="match status" value="1"/>
</dbReference>
<dbReference type="SMART" id="SM00642">
    <property type="entry name" value="Aamy"/>
    <property type="match status" value="1"/>
</dbReference>
<dbReference type="InterPro" id="IPR011837">
    <property type="entry name" value="Glycogen_debranch_GlgX"/>
</dbReference>
<dbReference type="SUPFAM" id="SSF51011">
    <property type="entry name" value="Glycosyl hydrolase domain"/>
    <property type="match status" value="1"/>
</dbReference>
<evidence type="ECO:0000259" key="5">
    <source>
        <dbReference type="SMART" id="SM00642"/>
    </source>
</evidence>
<comment type="similarity">
    <text evidence="1">Belongs to the glycosyl hydrolase 13 family.</text>
</comment>
<feature type="compositionally biased region" description="Basic and acidic residues" evidence="4">
    <location>
        <begin position="451"/>
        <end position="467"/>
    </location>
</feature>
<sequence>MHLIEGGANVAVWAQGADAVELCVFSGGTEQRIALPDQTYGVFSGHIPDLSAGTEYGFRVHGPWDPLRGARWNPAKLLADPYARAISGRLTLHEAIFGHADGNDLEISNLDSAPYVPRSVVVDGHFDWEGDQPLGTAWSDTIIYETHVKGATARHHDIPEHLRGTYAGLSHPAFVNHLTHLGVSAVELMPVHHFVDEVHLMHDGLTNYWGYNTLGYFAPHAAYSSRGERGGQVTEFKQMVKDLHRAGLEVILDVVYNHTCEAGQTGPTLAFRGLNNTGYYRTLNGGRDYDDVTGCGNTLNAGAPHILHMITDSLRYWVEEMHVDGFRFDLASALTRDNAGVDLQGRFIAAIQADPVLRRVKLIAEPWDLGPGGYQVGGFPAPWTEWNGRYRDNLRDYWRGATAIGELGWRLTGSADIFDQEGRRPFASVNFVTAHDGFTLRDLVTYSHKHNEANLEGNRDGTDDNRSENYGVEGETADPQINDLRRRQIRNMLTTLILSTGVPMLLGGDEFGRTQRGSNNAYCQDNQTSWYNWTYADWQCDLYDFTRDLLHIRREHAAFRQHRFFEGEPIAGSVTKDLTWFGGDGRELSADAWNSADSRTLGMFLYGRTRDINPDGSEVRDDSFLLILHSGAEDTHFVLPRDPYATSYTSVLDTREAHHAPQLITAGTAIPVMGRSAVLLRAHHTA</sequence>
<evidence type="ECO:0000313" key="6">
    <source>
        <dbReference type="EMBL" id="CAB4932871.1"/>
    </source>
</evidence>
<proteinExistence type="inferred from homology"/>
<accession>A0A6J7IQ60</accession>
<dbReference type="GO" id="GO:0004135">
    <property type="term" value="F:amylo-alpha-1,6-glucosidase activity"/>
    <property type="evidence" value="ECO:0007669"/>
    <property type="project" value="InterPro"/>
</dbReference>
<dbReference type="PANTHER" id="PTHR43002">
    <property type="entry name" value="GLYCOGEN DEBRANCHING ENZYME"/>
    <property type="match status" value="1"/>
</dbReference>
<dbReference type="InterPro" id="IPR017853">
    <property type="entry name" value="GH"/>
</dbReference>
<dbReference type="CDD" id="cd11326">
    <property type="entry name" value="AmyAc_Glg_debranch"/>
    <property type="match status" value="1"/>
</dbReference>
<feature type="domain" description="Glycosyl hydrolase family 13 catalytic" evidence="5">
    <location>
        <begin position="149"/>
        <end position="553"/>
    </location>
</feature>
<dbReference type="GO" id="GO:0005980">
    <property type="term" value="P:glycogen catabolic process"/>
    <property type="evidence" value="ECO:0007669"/>
    <property type="project" value="InterPro"/>
</dbReference>
<protein>
    <submittedName>
        <fullName evidence="6">Unannotated protein</fullName>
    </submittedName>
</protein>
<dbReference type="AlphaFoldDB" id="A0A6J7IQ60"/>
<dbReference type="InterPro" id="IPR014756">
    <property type="entry name" value="Ig_E-set"/>
</dbReference>
<feature type="region of interest" description="Disordered" evidence="4">
    <location>
        <begin position="451"/>
        <end position="475"/>
    </location>
</feature>
<evidence type="ECO:0000256" key="4">
    <source>
        <dbReference type="SAM" id="MobiDB-lite"/>
    </source>
</evidence>
<dbReference type="NCBIfam" id="TIGR02100">
    <property type="entry name" value="glgX_debranch"/>
    <property type="match status" value="1"/>
</dbReference>
<name>A0A6J7IQ60_9ZZZZ</name>
<dbReference type="InterPro" id="IPR013783">
    <property type="entry name" value="Ig-like_fold"/>
</dbReference>
<keyword evidence="2" id="KW-0378">Hydrolase</keyword>
<gene>
    <name evidence="6" type="ORF">UFOPK3610_02027</name>
</gene>
<dbReference type="InterPro" id="IPR044505">
    <property type="entry name" value="GlgX_Isoamylase_N_E_set"/>
</dbReference>
<evidence type="ECO:0000256" key="2">
    <source>
        <dbReference type="ARBA" id="ARBA00022801"/>
    </source>
</evidence>
<dbReference type="SUPFAM" id="SSF51445">
    <property type="entry name" value="(Trans)glycosidases"/>
    <property type="match status" value="1"/>
</dbReference>
<dbReference type="InterPro" id="IPR004193">
    <property type="entry name" value="Glyco_hydro_13_N"/>
</dbReference>
<keyword evidence="3" id="KW-0326">Glycosidase</keyword>
<dbReference type="Pfam" id="PF02922">
    <property type="entry name" value="CBM_48"/>
    <property type="match status" value="1"/>
</dbReference>
<dbReference type="Gene3D" id="2.60.40.10">
    <property type="entry name" value="Immunoglobulins"/>
    <property type="match status" value="1"/>
</dbReference>